<dbReference type="PANTHER" id="PTHR47959">
    <property type="entry name" value="ATP-DEPENDENT RNA HELICASE RHLE-RELATED"/>
    <property type="match status" value="1"/>
</dbReference>
<evidence type="ECO:0000256" key="1">
    <source>
        <dbReference type="ARBA" id="ARBA00022490"/>
    </source>
</evidence>
<dbReference type="GO" id="GO:0003724">
    <property type="term" value="F:RNA helicase activity"/>
    <property type="evidence" value="ECO:0007669"/>
    <property type="project" value="InterPro"/>
</dbReference>
<proteinExistence type="inferred from homology"/>
<evidence type="ECO:0000256" key="5">
    <source>
        <dbReference type="ARBA" id="ARBA00022840"/>
    </source>
</evidence>
<dbReference type="InterPro" id="IPR000629">
    <property type="entry name" value="RNA-helicase_DEAD-box_CS"/>
</dbReference>
<feature type="compositionally biased region" description="Low complexity" evidence="10">
    <location>
        <begin position="442"/>
        <end position="453"/>
    </location>
</feature>
<dbReference type="Gene3D" id="3.40.50.300">
    <property type="entry name" value="P-loop containing nucleotide triphosphate hydrolases"/>
    <property type="match status" value="2"/>
</dbReference>
<dbReference type="InterPro" id="IPR044742">
    <property type="entry name" value="DEAD/DEAH_RhlB"/>
</dbReference>
<dbReference type="Pfam" id="PF00271">
    <property type="entry name" value="Helicase_C"/>
    <property type="match status" value="1"/>
</dbReference>
<evidence type="ECO:0000313" key="15">
    <source>
        <dbReference type="Proteomes" id="UP000515472"/>
    </source>
</evidence>
<dbReference type="Proteomes" id="UP000515472">
    <property type="component" value="Chromosome"/>
</dbReference>
<dbReference type="InterPro" id="IPR023554">
    <property type="entry name" value="RNA_helicase_ATP-dep_RhlB"/>
</dbReference>
<evidence type="ECO:0000256" key="6">
    <source>
        <dbReference type="ARBA" id="ARBA00022884"/>
    </source>
</evidence>
<dbReference type="SMART" id="SM00490">
    <property type="entry name" value="HELICc"/>
    <property type="match status" value="1"/>
</dbReference>
<dbReference type="SUPFAM" id="SSF52540">
    <property type="entry name" value="P-loop containing nucleoside triphosphate hydrolases"/>
    <property type="match status" value="1"/>
</dbReference>
<keyword evidence="2 9" id="KW-0547">Nucleotide-binding</keyword>
<dbReference type="GO" id="GO:0003723">
    <property type="term" value="F:RNA binding"/>
    <property type="evidence" value="ECO:0007669"/>
    <property type="project" value="UniProtKB-KW"/>
</dbReference>
<dbReference type="HAMAP" id="MF_00661">
    <property type="entry name" value="DEAD_helicase_RhlB"/>
    <property type="match status" value="1"/>
</dbReference>
<dbReference type="EMBL" id="AP023213">
    <property type="protein sequence ID" value="BCG46697.1"/>
    <property type="molecule type" value="Genomic_DNA"/>
</dbReference>
<dbReference type="AlphaFoldDB" id="A0A6S6LXB9"/>
<feature type="compositionally biased region" description="Low complexity" evidence="10">
    <location>
        <begin position="416"/>
        <end position="429"/>
    </location>
</feature>
<reference evidence="14 15" key="1">
    <citation type="submission" date="2020-06" db="EMBL/GenBank/DDBJ databases">
        <title>Interaction of electrochemicaly active bacteria, Geobacter bremensis R4 on different carbon anode.</title>
        <authorList>
            <person name="Meng L."/>
            <person name="Yoshida N."/>
        </authorList>
    </citation>
    <scope>NUCLEOTIDE SEQUENCE [LARGE SCALE GENOMIC DNA]</scope>
    <source>
        <strain evidence="14 15">R4</strain>
    </source>
</reference>
<dbReference type="GO" id="GO:0016787">
    <property type="term" value="F:hydrolase activity"/>
    <property type="evidence" value="ECO:0007669"/>
    <property type="project" value="UniProtKB-KW"/>
</dbReference>
<keyword evidence="1" id="KW-0963">Cytoplasm</keyword>
<evidence type="ECO:0000256" key="8">
    <source>
        <dbReference type="PROSITE-ProRule" id="PRU00552"/>
    </source>
</evidence>
<feature type="domain" description="Helicase ATP-binding" evidence="11">
    <location>
        <begin position="32"/>
        <end position="209"/>
    </location>
</feature>
<dbReference type="Pfam" id="PF00270">
    <property type="entry name" value="DEAD"/>
    <property type="match status" value="1"/>
</dbReference>
<feature type="short sequence motif" description="Q motif" evidence="8">
    <location>
        <begin position="1"/>
        <end position="29"/>
    </location>
</feature>
<name>A0A6S6LXB9_9BACT</name>
<feature type="region of interest" description="Disordered" evidence="10">
    <location>
        <begin position="385"/>
        <end position="483"/>
    </location>
</feature>
<dbReference type="SMART" id="SM00487">
    <property type="entry name" value="DEXDc"/>
    <property type="match status" value="1"/>
</dbReference>
<dbReference type="GO" id="GO:0005829">
    <property type="term" value="C:cytosol"/>
    <property type="evidence" value="ECO:0007669"/>
    <property type="project" value="TreeGrafter"/>
</dbReference>
<dbReference type="InterPro" id="IPR027417">
    <property type="entry name" value="P-loop_NTPase"/>
</dbReference>
<dbReference type="CDD" id="cd00268">
    <property type="entry name" value="DEADc"/>
    <property type="match status" value="1"/>
</dbReference>
<dbReference type="InterPro" id="IPR001650">
    <property type="entry name" value="Helicase_C-like"/>
</dbReference>
<dbReference type="InterPro" id="IPR014014">
    <property type="entry name" value="RNA_helicase_DEAD_Q_motif"/>
</dbReference>
<feature type="compositionally biased region" description="Basic and acidic residues" evidence="10">
    <location>
        <begin position="430"/>
        <end position="441"/>
    </location>
</feature>
<dbReference type="RefSeq" id="WP_185244853.1">
    <property type="nucleotide sequence ID" value="NZ_AP023213.1"/>
</dbReference>
<keyword evidence="15" id="KW-1185">Reference proteome</keyword>
<dbReference type="PANTHER" id="PTHR47959:SF10">
    <property type="entry name" value="ATP-DEPENDENT RNA HELICASE RHLB"/>
    <property type="match status" value="1"/>
</dbReference>
<dbReference type="InterPro" id="IPR050079">
    <property type="entry name" value="DEAD_box_RNA_helicase"/>
</dbReference>
<dbReference type="PROSITE" id="PS51194">
    <property type="entry name" value="HELICASE_CTER"/>
    <property type="match status" value="1"/>
</dbReference>
<keyword evidence="6" id="KW-0694">RNA-binding</keyword>
<evidence type="ECO:0000256" key="2">
    <source>
        <dbReference type="ARBA" id="ARBA00022741"/>
    </source>
</evidence>
<dbReference type="GO" id="GO:0005524">
    <property type="term" value="F:ATP binding"/>
    <property type="evidence" value="ECO:0007669"/>
    <property type="project" value="UniProtKB-KW"/>
</dbReference>
<evidence type="ECO:0000259" key="11">
    <source>
        <dbReference type="PROSITE" id="PS51192"/>
    </source>
</evidence>
<evidence type="ECO:0000256" key="10">
    <source>
        <dbReference type="SAM" id="MobiDB-lite"/>
    </source>
</evidence>
<dbReference type="PROSITE" id="PS51192">
    <property type="entry name" value="HELICASE_ATP_BIND_1"/>
    <property type="match status" value="1"/>
</dbReference>
<dbReference type="KEGG" id="gbn:GEOBRER4_14470"/>
<feature type="domain" description="Helicase C-terminal" evidence="12">
    <location>
        <begin position="220"/>
        <end position="384"/>
    </location>
</feature>
<dbReference type="InterPro" id="IPR014001">
    <property type="entry name" value="Helicase_ATP-bd"/>
</dbReference>
<evidence type="ECO:0000259" key="13">
    <source>
        <dbReference type="PROSITE" id="PS51195"/>
    </source>
</evidence>
<dbReference type="PROSITE" id="PS51195">
    <property type="entry name" value="Q_MOTIF"/>
    <property type="match status" value="1"/>
</dbReference>
<keyword evidence="4 9" id="KW-0347">Helicase</keyword>
<gene>
    <name evidence="14" type="ORF">GEOBRER4_n1505</name>
</gene>
<organism evidence="14 15">
    <name type="scientific">Citrifermentans bremense</name>
    <dbReference type="NCBI Taxonomy" id="60035"/>
    <lineage>
        <taxon>Bacteria</taxon>
        <taxon>Pseudomonadati</taxon>
        <taxon>Thermodesulfobacteriota</taxon>
        <taxon>Desulfuromonadia</taxon>
        <taxon>Geobacterales</taxon>
        <taxon>Geobacteraceae</taxon>
        <taxon>Citrifermentans</taxon>
    </lineage>
</organism>
<feature type="compositionally biased region" description="Basic residues" evidence="10">
    <location>
        <begin position="456"/>
        <end position="466"/>
    </location>
</feature>
<evidence type="ECO:0000256" key="3">
    <source>
        <dbReference type="ARBA" id="ARBA00022801"/>
    </source>
</evidence>
<dbReference type="InterPro" id="IPR011545">
    <property type="entry name" value="DEAD/DEAH_box_helicase_dom"/>
</dbReference>
<evidence type="ECO:0000256" key="4">
    <source>
        <dbReference type="ARBA" id="ARBA00022806"/>
    </source>
</evidence>
<keyword evidence="5 9" id="KW-0067">ATP-binding</keyword>
<accession>A0A6S6LXB9</accession>
<keyword evidence="3 9" id="KW-0378">Hydrolase</keyword>
<comment type="similarity">
    <text evidence="7 9">Belongs to the DEAD box helicase family.</text>
</comment>
<dbReference type="PROSITE" id="PS00039">
    <property type="entry name" value="DEAD_ATP_HELICASE"/>
    <property type="match status" value="1"/>
</dbReference>
<sequence length="483" mass="53749">MKFTELQIPAEVQKGIDETGFTQCTPIQEKALPLALTGKDVAGQAQTGTGKTATFLISIFTKLLSQKKTGGEHHPRALILAPTRELVVQIEKDAQALGKYTGFNIQAIYGGVDYMKQRDALKAGADIVIGTPGRLIDYLKQKVYSLKDIEALVIDEADRMFDMGFIADLRFILRRLPPYDKRQNLLFSATLNTRVMELAYEFMNMPEKVSVTPEQMTAERVEQVLYHVSRKEKFPLLLGLLRKMGMERTMIFVNTKREAEYLQDRLNANEFPCRVISGDVEQRKRMKILADFKEGALPIMIATDVASRGIHIEGVSHVINYDLPQDCEDYVHRIGRTARAGAEGMAISFADEDGAFYIEPIEDFIKQKIPTEWAEDDMFVHDYKRTKPRPRTELKPHGKGGKPGDRGRSGEKGKPAGRSRSASGSSKPAAGEKKVAAEKPEAAATAGEATGAEAAKRKRPRRRKPKQSAEGAQSNQPSQPDQP</sequence>
<feature type="compositionally biased region" description="Polar residues" evidence="10">
    <location>
        <begin position="470"/>
        <end position="483"/>
    </location>
</feature>
<protein>
    <submittedName>
        <fullName evidence="14">ATP-dependent RNA helicase RhlB</fullName>
    </submittedName>
</protein>
<evidence type="ECO:0000259" key="12">
    <source>
        <dbReference type="PROSITE" id="PS51194"/>
    </source>
</evidence>
<evidence type="ECO:0000256" key="9">
    <source>
        <dbReference type="RuleBase" id="RU000492"/>
    </source>
</evidence>
<feature type="domain" description="DEAD-box RNA helicase Q" evidence="13">
    <location>
        <begin position="1"/>
        <end position="29"/>
    </location>
</feature>
<feature type="compositionally biased region" description="Basic and acidic residues" evidence="10">
    <location>
        <begin position="385"/>
        <end position="414"/>
    </location>
</feature>
<evidence type="ECO:0000256" key="7">
    <source>
        <dbReference type="ARBA" id="ARBA00038437"/>
    </source>
</evidence>
<dbReference type="CDD" id="cd18787">
    <property type="entry name" value="SF2_C_DEAD"/>
    <property type="match status" value="1"/>
</dbReference>
<evidence type="ECO:0000313" key="14">
    <source>
        <dbReference type="EMBL" id="BCG46697.1"/>
    </source>
</evidence>